<dbReference type="Pfam" id="PF07690">
    <property type="entry name" value="MFS_1"/>
    <property type="match status" value="1"/>
</dbReference>
<evidence type="ECO:0000259" key="7">
    <source>
        <dbReference type="PROSITE" id="PS50850"/>
    </source>
</evidence>
<evidence type="ECO:0000256" key="3">
    <source>
        <dbReference type="ARBA" id="ARBA00022989"/>
    </source>
</evidence>
<comment type="subcellular location">
    <subcellularLocation>
        <location evidence="1">Membrane</location>
        <topology evidence="1">Multi-pass membrane protein</topology>
    </subcellularLocation>
</comment>
<reference evidence="8 9" key="1">
    <citation type="submission" date="2016-06" db="EMBL/GenBank/DDBJ databases">
        <title>Comparative genomics of the ectomycorrhizal sister species Rhizopogon vinicolor and Rhizopogon vesiculosus (Basidiomycota: Boletales) reveals a divergence of the mating type B locus.</title>
        <authorList>
            <consortium name="DOE Joint Genome Institute"/>
            <person name="Mujic A.B."/>
            <person name="Kuo A."/>
            <person name="Tritt A."/>
            <person name="Lipzen A."/>
            <person name="Chen C."/>
            <person name="Johnson J."/>
            <person name="Sharma A."/>
            <person name="Barry K."/>
            <person name="Grigoriev I.V."/>
            <person name="Spatafora J.W."/>
        </authorList>
    </citation>
    <scope>NUCLEOTIDE SEQUENCE [LARGE SCALE GENOMIC DNA]</scope>
    <source>
        <strain evidence="8 9">AM-OR11-026</strain>
    </source>
</reference>
<sequence>MSGTNQPPVSATDRAEDRQEDSVSATPTLQDQPHAPNPIHYVPEQSNPQKLLDTDILVVDWDGPDDPHNPKNNFYGCSLINCLFFISALGPLFLGPMSEIYGRSRVLQLANLWYLAWNLGCGFARTESQLLAFRFLAGLGGSAPLSIGGGVLGDCWLPDERGRAVAIFSLAPLLGPVIGPITGAWIAERSTWRWV</sequence>
<dbReference type="InParanoid" id="A0A1B7ME59"/>
<dbReference type="SUPFAM" id="SSF103473">
    <property type="entry name" value="MFS general substrate transporter"/>
    <property type="match status" value="1"/>
</dbReference>
<evidence type="ECO:0000256" key="2">
    <source>
        <dbReference type="ARBA" id="ARBA00022692"/>
    </source>
</evidence>
<keyword evidence="2 6" id="KW-0812">Transmembrane</keyword>
<feature type="domain" description="Major facilitator superfamily (MFS) profile" evidence="7">
    <location>
        <begin position="1"/>
        <end position="195"/>
    </location>
</feature>
<dbReference type="Gene3D" id="1.20.1720.10">
    <property type="entry name" value="Multidrug resistance protein D"/>
    <property type="match status" value="1"/>
</dbReference>
<evidence type="ECO:0000256" key="4">
    <source>
        <dbReference type="ARBA" id="ARBA00023136"/>
    </source>
</evidence>
<dbReference type="Proteomes" id="UP000092154">
    <property type="component" value="Unassembled WGS sequence"/>
</dbReference>
<accession>A0A1B7ME59</accession>
<organism evidence="8 9">
    <name type="scientific">Rhizopogon vinicolor AM-OR11-026</name>
    <dbReference type="NCBI Taxonomy" id="1314800"/>
    <lineage>
        <taxon>Eukaryota</taxon>
        <taxon>Fungi</taxon>
        <taxon>Dikarya</taxon>
        <taxon>Basidiomycota</taxon>
        <taxon>Agaricomycotina</taxon>
        <taxon>Agaricomycetes</taxon>
        <taxon>Agaricomycetidae</taxon>
        <taxon>Boletales</taxon>
        <taxon>Suillineae</taxon>
        <taxon>Rhizopogonaceae</taxon>
        <taxon>Rhizopogon</taxon>
    </lineage>
</organism>
<keyword evidence="4 6" id="KW-0472">Membrane</keyword>
<evidence type="ECO:0000256" key="1">
    <source>
        <dbReference type="ARBA" id="ARBA00004141"/>
    </source>
</evidence>
<feature type="non-terminal residue" evidence="8">
    <location>
        <position position="195"/>
    </location>
</feature>
<keyword evidence="9" id="KW-1185">Reference proteome</keyword>
<evidence type="ECO:0000256" key="5">
    <source>
        <dbReference type="SAM" id="MobiDB-lite"/>
    </source>
</evidence>
<dbReference type="OrthoDB" id="6770063at2759"/>
<gene>
    <name evidence="8" type="ORF">K503DRAFT_788187</name>
</gene>
<dbReference type="STRING" id="1314800.A0A1B7ME59"/>
<dbReference type="AlphaFoldDB" id="A0A1B7ME59"/>
<dbReference type="PANTHER" id="PTHR23502">
    <property type="entry name" value="MAJOR FACILITATOR SUPERFAMILY"/>
    <property type="match status" value="1"/>
</dbReference>
<feature type="transmembrane region" description="Helical" evidence="6">
    <location>
        <begin position="131"/>
        <end position="152"/>
    </location>
</feature>
<feature type="transmembrane region" description="Helical" evidence="6">
    <location>
        <begin position="73"/>
        <end position="94"/>
    </location>
</feature>
<feature type="compositionally biased region" description="Polar residues" evidence="5">
    <location>
        <begin position="22"/>
        <end position="31"/>
    </location>
</feature>
<evidence type="ECO:0000313" key="8">
    <source>
        <dbReference type="EMBL" id="OAX30876.1"/>
    </source>
</evidence>
<evidence type="ECO:0000313" key="9">
    <source>
        <dbReference type="Proteomes" id="UP000092154"/>
    </source>
</evidence>
<dbReference type="GO" id="GO:0022857">
    <property type="term" value="F:transmembrane transporter activity"/>
    <property type="evidence" value="ECO:0007669"/>
    <property type="project" value="InterPro"/>
</dbReference>
<protein>
    <submittedName>
        <fullName evidence="8">MFS general substrate transporter</fullName>
    </submittedName>
</protein>
<feature type="region of interest" description="Disordered" evidence="5">
    <location>
        <begin position="1"/>
        <end position="44"/>
    </location>
</feature>
<evidence type="ECO:0000256" key="6">
    <source>
        <dbReference type="SAM" id="Phobius"/>
    </source>
</evidence>
<dbReference type="GO" id="GO:0016020">
    <property type="term" value="C:membrane"/>
    <property type="evidence" value="ECO:0007669"/>
    <property type="project" value="UniProtKB-SubCell"/>
</dbReference>
<feature type="transmembrane region" description="Helical" evidence="6">
    <location>
        <begin position="164"/>
        <end position="187"/>
    </location>
</feature>
<keyword evidence="3 6" id="KW-1133">Transmembrane helix</keyword>
<dbReference type="PROSITE" id="PS50850">
    <property type="entry name" value="MFS"/>
    <property type="match status" value="1"/>
</dbReference>
<dbReference type="InterPro" id="IPR011701">
    <property type="entry name" value="MFS"/>
</dbReference>
<dbReference type="InterPro" id="IPR036259">
    <property type="entry name" value="MFS_trans_sf"/>
</dbReference>
<dbReference type="PANTHER" id="PTHR23502:SF60">
    <property type="entry name" value="MAJOR FACILITATOR SUPERFAMILY (MFS) PROFILE DOMAIN-CONTAINING PROTEIN-RELATED"/>
    <property type="match status" value="1"/>
</dbReference>
<dbReference type="EMBL" id="KV449820">
    <property type="protein sequence ID" value="OAX30876.1"/>
    <property type="molecule type" value="Genomic_DNA"/>
</dbReference>
<dbReference type="InterPro" id="IPR020846">
    <property type="entry name" value="MFS_dom"/>
</dbReference>
<proteinExistence type="predicted"/>
<name>A0A1B7ME59_9AGAM</name>